<comment type="caution">
    <text evidence="7">The sequence shown here is derived from an EMBL/GenBank/DDBJ whole genome shotgun (WGS) entry which is preliminary data.</text>
</comment>
<evidence type="ECO:0000256" key="2">
    <source>
        <dbReference type="ARBA" id="ARBA00023136"/>
    </source>
</evidence>
<dbReference type="Gene3D" id="2.40.170.20">
    <property type="entry name" value="TonB-dependent receptor, beta-barrel domain"/>
    <property type="match status" value="1"/>
</dbReference>
<evidence type="ECO:0000313" key="7">
    <source>
        <dbReference type="EMBL" id="NSL89010.1"/>
    </source>
</evidence>
<dbReference type="AlphaFoldDB" id="A0A433WM68"/>
<feature type="domain" description="TonB-dependent receptor plug" evidence="6">
    <location>
        <begin position="224"/>
        <end position="307"/>
    </location>
</feature>
<keyword evidence="4" id="KW-0798">TonB box</keyword>
<organism evidence="7 8">
    <name type="scientific">Chitinophaga solisilvae</name>
    <dbReference type="NCBI Taxonomy" id="1233460"/>
    <lineage>
        <taxon>Bacteria</taxon>
        <taxon>Pseudomonadati</taxon>
        <taxon>Bacteroidota</taxon>
        <taxon>Chitinophagia</taxon>
        <taxon>Chitinophagales</taxon>
        <taxon>Chitinophagaceae</taxon>
        <taxon>Chitinophaga</taxon>
    </lineage>
</organism>
<name>A0A433WM68_9BACT</name>
<evidence type="ECO:0000256" key="3">
    <source>
        <dbReference type="ARBA" id="ARBA00023237"/>
    </source>
</evidence>
<dbReference type="InterPro" id="IPR012910">
    <property type="entry name" value="Plug_dom"/>
</dbReference>
<comment type="subcellular location">
    <subcellularLocation>
        <location evidence="1 4">Cell outer membrane</location>
    </subcellularLocation>
</comment>
<evidence type="ECO:0000256" key="1">
    <source>
        <dbReference type="ARBA" id="ARBA00004442"/>
    </source>
</evidence>
<keyword evidence="7" id="KW-0675">Receptor</keyword>
<dbReference type="Proteomes" id="UP000281028">
    <property type="component" value="Unassembled WGS sequence"/>
</dbReference>
<dbReference type="InterPro" id="IPR037066">
    <property type="entry name" value="Plug_dom_sf"/>
</dbReference>
<dbReference type="SUPFAM" id="SSF49464">
    <property type="entry name" value="Carboxypeptidase regulatory domain-like"/>
    <property type="match status" value="1"/>
</dbReference>
<comment type="similarity">
    <text evidence="4">Belongs to the TonB-dependent receptor family.</text>
</comment>
<proteinExistence type="inferred from homology"/>
<dbReference type="Gene3D" id="2.60.40.1120">
    <property type="entry name" value="Carboxypeptidase-like, regulatory domain"/>
    <property type="match status" value="1"/>
</dbReference>
<evidence type="ECO:0000259" key="5">
    <source>
        <dbReference type="Pfam" id="PF00593"/>
    </source>
</evidence>
<gene>
    <name evidence="7" type="ORF">ECE50_019365</name>
</gene>
<dbReference type="EMBL" id="RIAR02000001">
    <property type="protein sequence ID" value="NSL89010.1"/>
    <property type="molecule type" value="Genomic_DNA"/>
</dbReference>
<dbReference type="OrthoDB" id="9768470at2"/>
<reference evidence="7" key="1">
    <citation type="submission" date="2020-05" db="EMBL/GenBank/DDBJ databases">
        <title>Chitinophaga laudate sp. nov., isolated from a tropical peat swamp.</title>
        <authorList>
            <person name="Goh C.B.S."/>
            <person name="Lee M.S."/>
            <person name="Parimannan S."/>
            <person name="Pasbakhsh P."/>
            <person name="Yule C.M."/>
            <person name="Rajandas H."/>
            <person name="Loke S."/>
            <person name="Croft L."/>
            <person name="Tan J.B.L."/>
        </authorList>
    </citation>
    <scope>NUCLEOTIDE SEQUENCE</scope>
    <source>
        <strain evidence="7">Mgbs1</strain>
    </source>
</reference>
<evidence type="ECO:0000313" key="8">
    <source>
        <dbReference type="Proteomes" id="UP000281028"/>
    </source>
</evidence>
<sequence length="1061" mass="119071">MPLKMVFLFLFIAGTTPFILQAQSYTSLADKIQLDATKTNAALVVKSLQRQTHYTFIYDPEYLEQCPLASVKFEGATLGKVLQYLDYNTPVDIELTNTNTIAVRKGKAERPAVRVNGKVTGKIVDGKNEPLPGVTIAVQGGQGVISNVDGTYELQLEPGKYNISFSYISFDSRIVTDVEVTSQGITPLNVVMKSSGSRLKEVTVTGNYKKSSVEGLYALQKNNAAVTDGISADLIARTPDKSVGDVLKRVTGLATLDNKYVVVRGLSERYNQAMLNGQVMPSTELNRKNFSFDIIPANIIENVTVVKTLTPDRSAEFGGGLIEVTTLDIPSRNFLNVSVGGSYNDKTTGKPFLTMPLEGKEYFAKASNHRKMLGEFNWKSRADMVTAFNANEAKGGGFNNNWGFSRFNAQPSQNYQVSGGYILPRQGRGQIGIIAAANYRNTLQTQDVRMGKAGFEAPKEKEYAALDGTLYGFTTNLGAMAGIGYRDDKNRISFQSLYQRTLDQQLLIGTAATSTYSSHTLGYFDQMSVTSLWQNQLRGEHTLGSHGIKLRWMGSAVKLDRQRPDNHVLIGDYIRADESDKNNYNIGSLYTLGVQGGALRSWVRALENNYTWDVSAQAPFKFNAGKVAIDNSFKLGYAGWSKDRLFYVFNTGNIIRSFDNYLPLRSYFTPDNGVITSLDKFGDNYQKTAALHAVYAMLDNKIGDKFRLVWGVRGEYYNLNNVNAVLDSTLSTINASRGNDNKLDYSDLKNLEPNFRLFPSANLTYSVTPSMNLRLAYATSIIRPDLRELSFFREYDFELGGLYTANLVRSTTIKHYDFRYEWYPGPGEIMSVSLFYKKMDYPMEIYREASNNVFRLQNNKLAKNYGVEVEIRKSLKFIPVPVIRDLTLYGNFTYLDAYVTPAIIKWNGLDPENPNKIKITEELLPEEKRPQSGASNYMVNAGLYYDTKPVSVSLVYNYVTNRMYRANEIYALSLFERPLESLDAQLAVKVLKNKGEVKLNISNLLNSFNMIYRNRYGDDNEIEEGKKTPSSKQMLYQRGEDEINYKTSPGRTVGLTVSYKF</sequence>
<evidence type="ECO:0000259" key="6">
    <source>
        <dbReference type="Pfam" id="PF07715"/>
    </source>
</evidence>
<dbReference type="Gene3D" id="2.170.130.10">
    <property type="entry name" value="TonB-dependent receptor, plug domain"/>
    <property type="match status" value="1"/>
</dbReference>
<dbReference type="Pfam" id="PF00593">
    <property type="entry name" value="TonB_dep_Rec_b-barrel"/>
    <property type="match status" value="1"/>
</dbReference>
<dbReference type="InterPro" id="IPR036942">
    <property type="entry name" value="Beta-barrel_TonB_sf"/>
</dbReference>
<dbReference type="InterPro" id="IPR000531">
    <property type="entry name" value="Beta-barrel_TonB"/>
</dbReference>
<evidence type="ECO:0000256" key="4">
    <source>
        <dbReference type="RuleBase" id="RU003357"/>
    </source>
</evidence>
<dbReference type="InterPro" id="IPR008969">
    <property type="entry name" value="CarboxyPept-like_regulatory"/>
</dbReference>
<accession>A0A433WM68</accession>
<keyword evidence="8" id="KW-1185">Reference proteome</keyword>
<dbReference type="GO" id="GO:0009279">
    <property type="term" value="C:cell outer membrane"/>
    <property type="evidence" value="ECO:0007669"/>
    <property type="project" value="UniProtKB-SubCell"/>
</dbReference>
<dbReference type="PANTHER" id="PTHR40980:SF5">
    <property type="entry name" value="TONB-DEPENDENT RECEPTOR"/>
    <property type="match status" value="1"/>
</dbReference>
<protein>
    <submittedName>
        <fullName evidence="7">TonB-dependent receptor</fullName>
    </submittedName>
</protein>
<keyword evidence="2 4" id="KW-0472">Membrane</keyword>
<dbReference type="Pfam" id="PF07715">
    <property type="entry name" value="Plug"/>
    <property type="match status" value="1"/>
</dbReference>
<dbReference type="PANTHER" id="PTHR40980">
    <property type="entry name" value="PLUG DOMAIN-CONTAINING PROTEIN"/>
    <property type="match status" value="1"/>
</dbReference>
<feature type="domain" description="TonB-dependent receptor-like beta-barrel" evidence="5">
    <location>
        <begin position="487"/>
        <end position="1003"/>
    </location>
</feature>
<dbReference type="Pfam" id="PF13715">
    <property type="entry name" value="CarbopepD_reg_2"/>
    <property type="match status" value="1"/>
</dbReference>
<keyword evidence="3" id="KW-0998">Cell outer membrane</keyword>
<dbReference type="SUPFAM" id="SSF56935">
    <property type="entry name" value="Porins"/>
    <property type="match status" value="1"/>
</dbReference>